<dbReference type="AlphaFoldDB" id="U1MKD4"/>
<evidence type="ECO:0000313" key="3">
    <source>
        <dbReference type="Proteomes" id="UP000030649"/>
    </source>
</evidence>
<proteinExistence type="predicted"/>
<name>U1MKD4_9EURY</name>
<dbReference type="Pfam" id="PF12705">
    <property type="entry name" value="PDDEXK_1"/>
    <property type="match status" value="1"/>
</dbReference>
<dbReference type="Gene3D" id="3.90.320.10">
    <property type="match status" value="1"/>
</dbReference>
<sequence length="221" mass="25834">MTYKLSPRRINLYMECKRCFWLHINKGIKRPTGPFPSLPSGMDDKIKDHFDRFRQRQEQPPELQETTVNADLLEDTELLENAREWRKQPKYHDKKNDVLLRGGVDDLLQKDDGSIIVLDYKTRGYPPKDDVPGYYARQVNLYNLILRENGHETASHGLLLYYYPNQVQETGEVLFQNELKQVPVDTDAAQEFLKNAAQTLNNPVPEHNPDCDYCDWNANTH</sequence>
<evidence type="ECO:0000313" key="2">
    <source>
        <dbReference type="EMBL" id="ERG90039.1"/>
    </source>
</evidence>
<dbReference type="InterPro" id="IPR038726">
    <property type="entry name" value="PDDEXK_AddAB-type"/>
</dbReference>
<protein>
    <recommendedName>
        <fullName evidence="1">PD-(D/E)XK endonuclease-like domain-containing protein</fullName>
    </recommendedName>
</protein>
<dbReference type="HOGENOM" id="CLU_1259039_0_0_2"/>
<accession>U1MKD4</accession>
<dbReference type="EMBL" id="KE356560">
    <property type="protein sequence ID" value="ERG90039.1"/>
    <property type="molecule type" value="Genomic_DNA"/>
</dbReference>
<evidence type="ECO:0000259" key="1">
    <source>
        <dbReference type="Pfam" id="PF12705"/>
    </source>
</evidence>
<organism evidence="2 3">
    <name type="scientific">Haloquadratum walsbyi J07HQW1</name>
    <dbReference type="NCBI Taxonomy" id="1238424"/>
    <lineage>
        <taxon>Archaea</taxon>
        <taxon>Methanobacteriati</taxon>
        <taxon>Methanobacteriota</taxon>
        <taxon>Stenosarchaea group</taxon>
        <taxon>Halobacteria</taxon>
        <taxon>Halobacteriales</taxon>
        <taxon>Haloferacaceae</taxon>
        <taxon>Haloquadratum</taxon>
    </lineage>
</organism>
<gene>
    <name evidence="2" type="ORF">J07HQW1_00052</name>
</gene>
<reference evidence="2 3" key="1">
    <citation type="journal article" date="2013" name="PLoS ONE">
        <title>Assembly-driven community genomics of a hypersaline microbial ecosystem.</title>
        <authorList>
            <person name="Podell S."/>
            <person name="Ugalde J.A."/>
            <person name="Narasingarao P."/>
            <person name="Banfield J.F."/>
            <person name="Heidelberg K.B."/>
            <person name="Allen E.E."/>
        </authorList>
    </citation>
    <scope>NUCLEOTIDE SEQUENCE [LARGE SCALE GENOMIC DNA]</scope>
    <source>
        <strain evidence="3">J07HQW1</strain>
    </source>
</reference>
<feature type="domain" description="PD-(D/E)XK endonuclease-like" evidence="1">
    <location>
        <begin position="48"/>
        <end position="217"/>
    </location>
</feature>
<dbReference type="Proteomes" id="UP000030649">
    <property type="component" value="Unassembled WGS sequence"/>
</dbReference>
<dbReference type="InterPro" id="IPR011604">
    <property type="entry name" value="PDDEXK-like_dom_sf"/>
</dbReference>